<accession>A0A9W6SKX8</accession>
<dbReference type="SUPFAM" id="SSF140453">
    <property type="entry name" value="EsxAB dimer-like"/>
    <property type="match status" value="1"/>
</dbReference>
<evidence type="ECO:0000313" key="1">
    <source>
        <dbReference type="EMBL" id="GLZ76496.1"/>
    </source>
</evidence>
<name>A0A9W6SKX8_9ACTN</name>
<dbReference type="InterPro" id="IPR036689">
    <property type="entry name" value="ESAT-6-like_sf"/>
</dbReference>
<sequence>MAQFEIGGDATRIATLATDQATNHAKFHAIMEQVKTNVATVLGLWDGAGQPDHKAVMDKYGTEFQMMQDALNKMQGATNDASGHVTKLGADLVRTFSA</sequence>
<gene>
    <name evidence="1" type="ORF">Afil01_13030</name>
</gene>
<proteinExistence type="predicted"/>
<comment type="caution">
    <text evidence="1">The sequence shown here is derived from an EMBL/GenBank/DDBJ whole genome shotgun (WGS) entry which is preliminary data.</text>
</comment>
<evidence type="ECO:0008006" key="3">
    <source>
        <dbReference type="Google" id="ProtNLM"/>
    </source>
</evidence>
<dbReference type="AlphaFoldDB" id="A0A9W6SKX8"/>
<dbReference type="Proteomes" id="UP001165079">
    <property type="component" value="Unassembled WGS sequence"/>
</dbReference>
<dbReference type="Gene3D" id="1.10.287.1060">
    <property type="entry name" value="ESAT-6-like"/>
    <property type="match status" value="1"/>
</dbReference>
<dbReference type="EMBL" id="BSTX01000001">
    <property type="protein sequence ID" value="GLZ76496.1"/>
    <property type="molecule type" value="Genomic_DNA"/>
</dbReference>
<protein>
    <recommendedName>
        <fullName evidence="3">ESAT-6-like protein</fullName>
    </recommendedName>
</protein>
<reference evidence="1" key="1">
    <citation type="submission" date="2023-03" db="EMBL/GenBank/DDBJ databases">
        <title>Actinorhabdospora filicis NBRC 111898.</title>
        <authorList>
            <person name="Ichikawa N."/>
            <person name="Sato H."/>
            <person name="Tonouchi N."/>
        </authorList>
    </citation>
    <scope>NUCLEOTIDE SEQUENCE</scope>
    <source>
        <strain evidence="1">NBRC 111898</strain>
    </source>
</reference>
<keyword evidence="2" id="KW-1185">Reference proteome</keyword>
<dbReference type="Pfam" id="PF06013">
    <property type="entry name" value="WXG100"/>
    <property type="match status" value="1"/>
</dbReference>
<evidence type="ECO:0000313" key="2">
    <source>
        <dbReference type="Proteomes" id="UP001165079"/>
    </source>
</evidence>
<dbReference type="RefSeq" id="WP_285661673.1">
    <property type="nucleotide sequence ID" value="NZ_BSTX01000001.1"/>
</dbReference>
<dbReference type="InterPro" id="IPR010310">
    <property type="entry name" value="T7SS_ESAT-6-like"/>
</dbReference>
<organism evidence="1 2">
    <name type="scientific">Actinorhabdospora filicis</name>
    <dbReference type="NCBI Taxonomy" id="1785913"/>
    <lineage>
        <taxon>Bacteria</taxon>
        <taxon>Bacillati</taxon>
        <taxon>Actinomycetota</taxon>
        <taxon>Actinomycetes</taxon>
        <taxon>Micromonosporales</taxon>
        <taxon>Micromonosporaceae</taxon>
        <taxon>Actinorhabdospora</taxon>
    </lineage>
</organism>